<dbReference type="Proteomes" id="UP000077755">
    <property type="component" value="Chromosome 2"/>
</dbReference>
<dbReference type="PANTHER" id="PTHR45714:SF16">
    <property type="entry name" value="HOMEOBOX-LEUCINE ZIPPER PROTEIN HAT2"/>
    <property type="match status" value="1"/>
</dbReference>
<dbReference type="PROSITE" id="PS50071">
    <property type="entry name" value="HOMEOBOX_2"/>
    <property type="match status" value="1"/>
</dbReference>
<dbReference type="InterPro" id="IPR017970">
    <property type="entry name" value="Homeobox_CS"/>
</dbReference>
<evidence type="ECO:0000256" key="8">
    <source>
        <dbReference type="PROSITE-ProRule" id="PRU00108"/>
    </source>
</evidence>
<gene>
    <name evidence="12" type="ORF">DCAR_0205519</name>
</gene>
<dbReference type="Gene3D" id="1.10.10.60">
    <property type="entry name" value="Homeodomain-like"/>
    <property type="match status" value="1"/>
</dbReference>
<feature type="DNA-binding region" description="Homeobox" evidence="8">
    <location>
        <begin position="142"/>
        <end position="170"/>
    </location>
</feature>
<evidence type="ECO:0000256" key="2">
    <source>
        <dbReference type="ARBA" id="ARBA00006074"/>
    </source>
</evidence>
<protein>
    <submittedName>
        <fullName evidence="12">Uncharacterized protein</fullName>
    </submittedName>
</protein>
<dbReference type="InterPro" id="IPR003106">
    <property type="entry name" value="Leu_zip_homeo"/>
</dbReference>
<evidence type="ECO:0000256" key="1">
    <source>
        <dbReference type="ARBA" id="ARBA00004123"/>
    </source>
</evidence>
<keyword evidence="3" id="KW-0805">Transcription regulation</keyword>
<feature type="compositionally biased region" description="Polar residues" evidence="11">
    <location>
        <begin position="46"/>
        <end position="67"/>
    </location>
</feature>
<feature type="region of interest" description="Disordered" evidence="11">
    <location>
        <begin position="110"/>
        <end position="140"/>
    </location>
</feature>
<evidence type="ECO:0000256" key="5">
    <source>
        <dbReference type="ARBA" id="ARBA00023155"/>
    </source>
</evidence>
<keyword evidence="10" id="KW-0175">Coiled coil</keyword>
<dbReference type="Gramene" id="KZN04167">
    <property type="protein sequence ID" value="KZN04167"/>
    <property type="gene ID" value="DCAR_005004"/>
</dbReference>
<evidence type="ECO:0000256" key="9">
    <source>
        <dbReference type="RuleBase" id="RU000682"/>
    </source>
</evidence>
<dbReference type="AlphaFoldDB" id="A0A161Y4G0"/>
<dbReference type="SMART" id="SM00340">
    <property type="entry name" value="HALZ"/>
    <property type="match status" value="1"/>
</dbReference>
<evidence type="ECO:0000256" key="7">
    <source>
        <dbReference type="ARBA" id="ARBA00023242"/>
    </source>
</evidence>
<keyword evidence="5 8" id="KW-0371">Homeobox</keyword>
<evidence type="ECO:0000313" key="12">
    <source>
        <dbReference type="EMBL" id="WOG86317.1"/>
    </source>
</evidence>
<dbReference type="GO" id="GO:0043565">
    <property type="term" value="F:sequence-specific DNA binding"/>
    <property type="evidence" value="ECO:0007669"/>
    <property type="project" value="InterPro"/>
</dbReference>
<dbReference type="GO" id="GO:0005634">
    <property type="term" value="C:nucleus"/>
    <property type="evidence" value="ECO:0007669"/>
    <property type="project" value="UniProtKB-SubCell"/>
</dbReference>
<sequence>MVQQRDKWGLSLSLSFPGSSNHHHKLTNNNNQTAHVSSPLELNLVPSATSNPLPENTTQKSHSSGPNMETCRVDRRCSLTGIDLEVDQRCSLTGIDLNGLPAADIGDEADRVLSPNRTQSSLSGNKRSLIREGAGGENNQKTALAKRLGLKHRQVEVWFQNRRARTKLKQTEIDCEFLKRYFHALTEENAKLKKEVQELRAFKLSPQFSIPPTTLTICPSCEHFSKSSSAPTLSVCPSSTHSKQPQVHAMSASTIDSISTCAPNVD</sequence>
<dbReference type="Pfam" id="PF00046">
    <property type="entry name" value="Homeodomain"/>
    <property type="match status" value="1"/>
</dbReference>
<accession>A0A161Y4G0</accession>
<evidence type="ECO:0000256" key="10">
    <source>
        <dbReference type="SAM" id="Coils"/>
    </source>
</evidence>
<dbReference type="InterPro" id="IPR001356">
    <property type="entry name" value="HD"/>
</dbReference>
<dbReference type="EMBL" id="CP093344">
    <property type="protein sequence ID" value="WOG86317.1"/>
    <property type="molecule type" value="Genomic_DNA"/>
</dbReference>
<evidence type="ECO:0000256" key="3">
    <source>
        <dbReference type="ARBA" id="ARBA00023015"/>
    </source>
</evidence>
<feature type="coiled-coil region" evidence="10">
    <location>
        <begin position="175"/>
        <end position="202"/>
    </location>
</feature>
<feature type="region of interest" description="Disordered" evidence="11">
    <location>
        <begin position="44"/>
        <end position="70"/>
    </location>
</feature>
<keyword evidence="7 8" id="KW-0539">Nucleus</keyword>
<dbReference type="PRINTS" id="PR00031">
    <property type="entry name" value="HTHREPRESSR"/>
</dbReference>
<name>A0A161Y4G0_DAUCS</name>
<keyword evidence="13" id="KW-1185">Reference proteome</keyword>
<feature type="compositionally biased region" description="Polar residues" evidence="11">
    <location>
        <begin position="115"/>
        <end position="126"/>
    </location>
</feature>
<reference evidence="12" key="1">
    <citation type="journal article" date="2016" name="Nat. Genet.">
        <title>A high-quality carrot genome assembly provides new insights into carotenoid accumulation and asterid genome evolution.</title>
        <authorList>
            <person name="Iorizzo M."/>
            <person name="Ellison S."/>
            <person name="Senalik D."/>
            <person name="Zeng P."/>
            <person name="Satapoomin P."/>
            <person name="Huang J."/>
            <person name="Bowman M."/>
            <person name="Iovene M."/>
            <person name="Sanseverino W."/>
            <person name="Cavagnaro P."/>
            <person name="Yildiz M."/>
            <person name="Macko-Podgorni A."/>
            <person name="Moranska E."/>
            <person name="Grzebelus E."/>
            <person name="Grzebelus D."/>
            <person name="Ashrafi H."/>
            <person name="Zheng Z."/>
            <person name="Cheng S."/>
            <person name="Spooner D."/>
            <person name="Van Deynze A."/>
            <person name="Simon P."/>
        </authorList>
    </citation>
    <scope>NUCLEOTIDE SEQUENCE</scope>
    <source>
        <tissue evidence="12">Leaf</tissue>
    </source>
</reference>
<dbReference type="SUPFAM" id="SSF46689">
    <property type="entry name" value="Homeodomain-like"/>
    <property type="match status" value="1"/>
</dbReference>
<comment type="subcellular location">
    <subcellularLocation>
        <location evidence="1 8 9">Nucleus</location>
    </subcellularLocation>
</comment>
<dbReference type="GO" id="GO:0000981">
    <property type="term" value="F:DNA-binding transcription factor activity, RNA polymerase II-specific"/>
    <property type="evidence" value="ECO:0007669"/>
    <property type="project" value="InterPro"/>
</dbReference>
<dbReference type="InterPro" id="IPR050762">
    <property type="entry name" value="HD-ZIP_Homeobox_LZ_Class_II"/>
</dbReference>
<dbReference type="CDD" id="cd00086">
    <property type="entry name" value="homeodomain"/>
    <property type="match status" value="1"/>
</dbReference>
<evidence type="ECO:0000313" key="13">
    <source>
        <dbReference type="Proteomes" id="UP000077755"/>
    </source>
</evidence>
<dbReference type="InterPro" id="IPR006712">
    <property type="entry name" value="HD-ZIP_N"/>
</dbReference>
<comment type="similarity">
    <text evidence="2">Belongs to the HD-ZIP homeobox family. Class II subfamily.</text>
</comment>
<keyword evidence="6" id="KW-0804">Transcription</keyword>
<evidence type="ECO:0000256" key="4">
    <source>
        <dbReference type="ARBA" id="ARBA00023125"/>
    </source>
</evidence>
<reference evidence="12" key="2">
    <citation type="submission" date="2022-03" db="EMBL/GenBank/DDBJ databases">
        <title>Draft title - Genomic analysis of global carrot germplasm unveils the trajectory of domestication and the origin of high carotenoid orange carrot.</title>
        <authorList>
            <person name="Iorizzo M."/>
            <person name="Ellison S."/>
            <person name="Senalik D."/>
            <person name="Macko-Podgorni A."/>
            <person name="Grzebelus D."/>
            <person name="Bostan H."/>
            <person name="Rolling W."/>
            <person name="Curaba J."/>
            <person name="Simon P."/>
        </authorList>
    </citation>
    <scope>NUCLEOTIDE SEQUENCE</scope>
    <source>
        <tissue evidence="12">Leaf</tissue>
    </source>
</reference>
<dbReference type="PROSITE" id="PS00027">
    <property type="entry name" value="HOMEOBOX_1"/>
    <property type="match status" value="1"/>
</dbReference>
<dbReference type="InterPro" id="IPR000047">
    <property type="entry name" value="HTH_motif"/>
</dbReference>
<evidence type="ECO:0000256" key="11">
    <source>
        <dbReference type="SAM" id="MobiDB-lite"/>
    </source>
</evidence>
<proteinExistence type="inferred from homology"/>
<keyword evidence="4 8" id="KW-0238">DNA-binding</keyword>
<dbReference type="Pfam" id="PF02183">
    <property type="entry name" value="HALZ"/>
    <property type="match status" value="1"/>
</dbReference>
<organism evidence="12 13">
    <name type="scientific">Daucus carota subsp. sativus</name>
    <name type="common">Carrot</name>
    <dbReference type="NCBI Taxonomy" id="79200"/>
    <lineage>
        <taxon>Eukaryota</taxon>
        <taxon>Viridiplantae</taxon>
        <taxon>Streptophyta</taxon>
        <taxon>Embryophyta</taxon>
        <taxon>Tracheophyta</taxon>
        <taxon>Spermatophyta</taxon>
        <taxon>Magnoliopsida</taxon>
        <taxon>eudicotyledons</taxon>
        <taxon>Gunneridae</taxon>
        <taxon>Pentapetalae</taxon>
        <taxon>asterids</taxon>
        <taxon>campanulids</taxon>
        <taxon>Apiales</taxon>
        <taxon>Apiaceae</taxon>
        <taxon>Apioideae</taxon>
        <taxon>Scandiceae</taxon>
        <taxon>Daucinae</taxon>
        <taxon>Daucus</taxon>
        <taxon>Daucus sect. Daucus</taxon>
    </lineage>
</organism>
<dbReference type="PANTHER" id="PTHR45714">
    <property type="entry name" value="HOMEOBOX-LEUCINE ZIPPER PROTEIN HAT14"/>
    <property type="match status" value="1"/>
</dbReference>
<dbReference type="Pfam" id="PF04618">
    <property type="entry name" value="HD-ZIP_N"/>
    <property type="match status" value="1"/>
</dbReference>
<evidence type="ECO:0000256" key="6">
    <source>
        <dbReference type="ARBA" id="ARBA00023163"/>
    </source>
</evidence>
<dbReference type="InterPro" id="IPR009057">
    <property type="entry name" value="Homeodomain-like_sf"/>
</dbReference>